<organism evidence="3 4">
    <name type="scientific">Drosophila willistoni</name>
    <name type="common">Fruit fly</name>
    <dbReference type="NCBI Taxonomy" id="7260"/>
    <lineage>
        <taxon>Eukaryota</taxon>
        <taxon>Metazoa</taxon>
        <taxon>Ecdysozoa</taxon>
        <taxon>Arthropoda</taxon>
        <taxon>Hexapoda</taxon>
        <taxon>Insecta</taxon>
        <taxon>Pterygota</taxon>
        <taxon>Neoptera</taxon>
        <taxon>Endopterygota</taxon>
        <taxon>Diptera</taxon>
        <taxon>Brachycera</taxon>
        <taxon>Muscomorpha</taxon>
        <taxon>Ephydroidea</taxon>
        <taxon>Drosophilidae</taxon>
        <taxon>Drosophila</taxon>
        <taxon>Sophophora</taxon>
    </lineage>
</organism>
<feature type="domain" description="DUF4770" evidence="1">
    <location>
        <begin position="53"/>
        <end position="235"/>
    </location>
</feature>
<sequence length="799" mass="93236">MATTALADFREIECVRWFRGLSVEQIRACDRLLNALRDDTEQGTTYRVRFCFSQLGLHPPVPSKRLEAIMKISHCNDLAFLWFIWEAEYKQPRNKGSSMNSMDVDNEFFTVNEQLLFSAMAHLDMAATLRALDRILPPPAHSKKKFNHEQNNHVYLGEKEFRNQTYGKSQPYLSPYFAPLVRPKQFVPMRKLVPEFEKLEFPEYSHYKDPMYEIPNEKSRWFSQYELSPGKRIIKKLLTQELDRLFFDGDSVSSEPDNALCNTHRSMEEEMALKKKELTDEALHKCLAQLDVVGSEKQARRKRIIESLEKEIQCAADKMHQFSRRQFTQLTMLRSDGINSDCRLCQYLVSSPPPKRGRKADLSVLMHGYIDQIDHLLPSKEEDTPYVKVLELRGERKSRSCCDKTDCTMVETETLRRNSGKSSQTSLINRSLAGGGKATKADHRKKRKTIKKASLATKKPTTNFKNLQDLIPVCGLWKKCTYQNCHNDHPQESYTTNCKSGIQLDYFKIFDPPELPPLSSQEMDCDLGEFRIDIEDKQPLIERYCVDALNKTFNDEDDEQQKWESTQSSENPKYPLSVLNAIDRCAINMFKQEKAIRDRMQETEVEVTEVNSENLLHITNIDPDNRNEMVELLKSALKILQRDPRYVLATFSNAHKLPILVDWVANRYGKTYNRRGMEQIVNSSFSVCEQLDRMRRNPLGKLIRTDIRGVVSYDGHARIMHKAHCMKMNYNRQLNDNELEHSRLIWLALHGYSHLSGYIGDTFFAYMPSRDMDLRRHNVWKSSDYRDMVETRVRLRHQK</sequence>
<dbReference type="PANTHER" id="PTHR41967">
    <property type="entry name" value="FI19406P1-RELATED"/>
    <property type="match status" value="1"/>
</dbReference>
<dbReference type="Proteomes" id="UP000007798">
    <property type="component" value="Unassembled WGS sequence"/>
</dbReference>
<dbReference type="EMBL" id="CH964085">
    <property type="protein sequence ID" value="EDW78886.1"/>
    <property type="molecule type" value="Genomic_DNA"/>
</dbReference>
<dbReference type="Pfam" id="PF15994">
    <property type="entry name" value="DUF4770"/>
    <property type="match status" value="1"/>
</dbReference>
<evidence type="ECO:0000313" key="3">
    <source>
        <dbReference type="EMBL" id="EDW78886.1"/>
    </source>
</evidence>
<dbReference type="InterPro" id="IPR031935">
    <property type="entry name" value="DUF4770"/>
</dbReference>
<dbReference type="InterPro" id="IPR031936">
    <property type="entry name" value="DUF4771"/>
</dbReference>
<name>B4N3E7_DROWI</name>
<dbReference type="KEGG" id="dwi:6645173"/>
<dbReference type="PhylomeDB" id="B4N3E7"/>
<dbReference type="OrthoDB" id="6613664at2759"/>
<protein>
    <submittedName>
        <fullName evidence="3">Uncharacterized protein</fullName>
    </submittedName>
</protein>
<evidence type="ECO:0000313" key="4">
    <source>
        <dbReference type="Proteomes" id="UP000007798"/>
    </source>
</evidence>
<dbReference type="HOGENOM" id="CLU_013875_0_0_1"/>
<dbReference type="eggNOG" id="ENOG502SCTQ">
    <property type="taxonomic scope" value="Eukaryota"/>
</dbReference>
<keyword evidence="4" id="KW-1185">Reference proteome</keyword>
<reference evidence="3 4" key="1">
    <citation type="journal article" date="2007" name="Nature">
        <title>Evolution of genes and genomes on the Drosophila phylogeny.</title>
        <authorList>
            <consortium name="Drosophila 12 Genomes Consortium"/>
            <person name="Clark A.G."/>
            <person name="Eisen M.B."/>
            <person name="Smith D.R."/>
            <person name="Bergman C.M."/>
            <person name="Oliver B."/>
            <person name="Markow T.A."/>
            <person name="Kaufman T.C."/>
            <person name="Kellis M."/>
            <person name="Gelbart W."/>
            <person name="Iyer V.N."/>
            <person name="Pollard D.A."/>
            <person name="Sackton T.B."/>
            <person name="Larracuente A.M."/>
            <person name="Singh N.D."/>
            <person name="Abad J.P."/>
            <person name="Abt D.N."/>
            <person name="Adryan B."/>
            <person name="Aguade M."/>
            <person name="Akashi H."/>
            <person name="Anderson W.W."/>
            <person name="Aquadro C.F."/>
            <person name="Ardell D.H."/>
            <person name="Arguello R."/>
            <person name="Artieri C.G."/>
            <person name="Barbash D.A."/>
            <person name="Barker D."/>
            <person name="Barsanti P."/>
            <person name="Batterham P."/>
            <person name="Batzoglou S."/>
            <person name="Begun D."/>
            <person name="Bhutkar A."/>
            <person name="Blanco E."/>
            <person name="Bosak S.A."/>
            <person name="Bradley R.K."/>
            <person name="Brand A.D."/>
            <person name="Brent M.R."/>
            <person name="Brooks A.N."/>
            <person name="Brown R.H."/>
            <person name="Butlin R.K."/>
            <person name="Caggese C."/>
            <person name="Calvi B.R."/>
            <person name="Bernardo de Carvalho A."/>
            <person name="Caspi A."/>
            <person name="Castrezana S."/>
            <person name="Celniker S.E."/>
            <person name="Chang J.L."/>
            <person name="Chapple C."/>
            <person name="Chatterji S."/>
            <person name="Chinwalla A."/>
            <person name="Civetta A."/>
            <person name="Clifton S.W."/>
            <person name="Comeron J.M."/>
            <person name="Costello J.C."/>
            <person name="Coyne J.A."/>
            <person name="Daub J."/>
            <person name="David R.G."/>
            <person name="Delcher A.L."/>
            <person name="Delehaunty K."/>
            <person name="Do C.B."/>
            <person name="Ebling H."/>
            <person name="Edwards K."/>
            <person name="Eickbush T."/>
            <person name="Evans J.D."/>
            <person name="Filipski A."/>
            <person name="Findeiss S."/>
            <person name="Freyhult E."/>
            <person name="Fulton L."/>
            <person name="Fulton R."/>
            <person name="Garcia A.C."/>
            <person name="Gardiner A."/>
            <person name="Garfield D.A."/>
            <person name="Garvin B.E."/>
            <person name="Gibson G."/>
            <person name="Gilbert D."/>
            <person name="Gnerre S."/>
            <person name="Godfrey J."/>
            <person name="Good R."/>
            <person name="Gotea V."/>
            <person name="Gravely B."/>
            <person name="Greenberg A.J."/>
            <person name="Griffiths-Jones S."/>
            <person name="Gross S."/>
            <person name="Guigo R."/>
            <person name="Gustafson E.A."/>
            <person name="Haerty W."/>
            <person name="Hahn M.W."/>
            <person name="Halligan D.L."/>
            <person name="Halpern A.L."/>
            <person name="Halter G.M."/>
            <person name="Han M.V."/>
            <person name="Heger A."/>
            <person name="Hillier L."/>
            <person name="Hinrichs A.S."/>
            <person name="Holmes I."/>
            <person name="Hoskins R.A."/>
            <person name="Hubisz M.J."/>
            <person name="Hultmark D."/>
            <person name="Huntley M.A."/>
            <person name="Jaffe D.B."/>
            <person name="Jagadeeshan S."/>
            <person name="Jeck W.R."/>
            <person name="Johnson J."/>
            <person name="Jones C.D."/>
            <person name="Jordan W.C."/>
            <person name="Karpen G.H."/>
            <person name="Kataoka E."/>
            <person name="Keightley P.D."/>
            <person name="Kheradpour P."/>
            <person name="Kirkness E.F."/>
            <person name="Koerich L.B."/>
            <person name="Kristiansen K."/>
            <person name="Kudrna D."/>
            <person name="Kulathinal R.J."/>
            <person name="Kumar S."/>
            <person name="Kwok R."/>
            <person name="Lander E."/>
            <person name="Langley C.H."/>
            <person name="Lapoint R."/>
            <person name="Lazzaro B.P."/>
            <person name="Lee S.J."/>
            <person name="Levesque L."/>
            <person name="Li R."/>
            <person name="Lin C.F."/>
            <person name="Lin M.F."/>
            <person name="Lindblad-Toh K."/>
            <person name="Llopart A."/>
            <person name="Long M."/>
            <person name="Low L."/>
            <person name="Lozovsky E."/>
            <person name="Lu J."/>
            <person name="Luo M."/>
            <person name="Machado C.A."/>
            <person name="Makalowski W."/>
            <person name="Marzo M."/>
            <person name="Matsuda M."/>
            <person name="Matzkin L."/>
            <person name="McAllister B."/>
            <person name="McBride C.S."/>
            <person name="McKernan B."/>
            <person name="McKernan K."/>
            <person name="Mendez-Lago M."/>
            <person name="Minx P."/>
            <person name="Mollenhauer M.U."/>
            <person name="Montooth K."/>
            <person name="Mount S.M."/>
            <person name="Mu X."/>
            <person name="Myers E."/>
            <person name="Negre B."/>
            <person name="Newfeld S."/>
            <person name="Nielsen R."/>
            <person name="Noor M.A."/>
            <person name="O'Grady P."/>
            <person name="Pachter L."/>
            <person name="Papaceit M."/>
            <person name="Parisi M.J."/>
            <person name="Parisi M."/>
            <person name="Parts L."/>
            <person name="Pedersen J.S."/>
            <person name="Pesole G."/>
            <person name="Phillippy A.M."/>
            <person name="Ponting C.P."/>
            <person name="Pop M."/>
            <person name="Porcelli D."/>
            <person name="Powell J.R."/>
            <person name="Prohaska S."/>
            <person name="Pruitt K."/>
            <person name="Puig M."/>
            <person name="Quesneville H."/>
            <person name="Ram K.R."/>
            <person name="Rand D."/>
            <person name="Rasmussen M.D."/>
            <person name="Reed L.K."/>
            <person name="Reenan R."/>
            <person name="Reily A."/>
            <person name="Remington K.A."/>
            <person name="Rieger T.T."/>
            <person name="Ritchie M.G."/>
            <person name="Robin C."/>
            <person name="Rogers Y.H."/>
            <person name="Rohde C."/>
            <person name="Rozas J."/>
            <person name="Rubenfield M.J."/>
            <person name="Ruiz A."/>
            <person name="Russo S."/>
            <person name="Salzberg S.L."/>
            <person name="Sanchez-Gracia A."/>
            <person name="Saranga D.J."/>
            <person name="Sato H."/>
            <person name="Schaeffer S.W."/>
            <person name="Schatz M.C."/>
            <person name="Schlenke T."/>
            <person name="Schwartz R."/>
            <person name="Segarra C."/>
            <person name="Singh R.S."/>
            <person name="Sirot L."/>
            <person name="Sirota M."/>
            <person name="Sisneros N.B."/>
            <person name="Smith C.D."/>
            <person name="Smith T.F."/>
            <person name="Spieth J."/>
            <person name="Stage D.E."/>
            <person name="Stark A."/>
            <person name="Stephan W."/>
            <person name="Strausberg R.L."/>
            <person name="Strempel S."/>
            <person name="Sturgill D."/>
            <person name="Sutton G."/>
            <person name="Sutton G.G."/>
            <person name="Tao W."/>
            <person name="Teichmann S."/>
            <person name="Tobari Y.N."/>
            <person name="Tomimura Y."/>
            <person name="Tsolas J.M."/>
            <person name="Valente V.L."/>
            <person name="Venter E."/>
            <person name="Venter J.C."/>
            <person name="Vicario S."/>
            <person name="Vieira F.G."/>
            <person name="Vilella A.J."/>
            <person name="Villasante A."/>
            <person name="Walenz B."/>
            <person name="Wang J."/>
            <person name="Wasserman M."/>
            <person name="Watts T."/>
            <person name="Wilson D."/>
            <person name="Wilson R.K."/>
            <person name="Wing R.A."/>
            <person name="Wolfner M.F."/>
            <person name="Wong A."/>
            <person name="Wong G.K."/>
            <person name="Wu C.I."/>
            <person name="Wu G."/>
            <person name="Yamamoto D."/>
            <person name="Yang H.P."/>
            <person name="Yang S.P."/>
            <person name="Yorke J.A."/>
            <person name="Yoshida K."/>
            <person name="Zdobnov E."/>
            <person name="Zhang P."/>
            <person name="Zhang Y."/>
            <person name="Zimin A.V."/>
            <person name="Baldwin J."/>
            <person name="Abdouelleil A."/>
            <person name="Abdulkadir J."/>
            <person name="Abebe A."/>
            <person name="Abera B."/>
            <person name="Abreu J."/>
            <person name="Acer S.C."/>
            <person name="Aftuck L."/>
            <person name="Alexander A."/>
            <person name="An P."/>
            <person name="Anderson E."/>
            <person name="Anderson S."/>
            <person name="Arachi H."/>
            <person name="Azer M."/>
            <person name="Bachantsang P."/>
            <person name="Barry A."/>
            <person name="Bayul T."/>
            <person name="Berlin A."/>
            <person name="Bessette D."/>
            <person name="Bloom T."/>
            <person name="Blye J."/>
            <person name="Boguslavskiy L."/>
            <person name="Bonnet C."/>
            <person name="Boukhgalter B."/>
            <person name="Bourzgui I."/>
            <person name="Brown A."/>
            <person name="Cahill P."/>
            <person name="Channer S."/>
            <person name="Cheshatsang Y."/>
            <person name="Chuda L."/>
            <person name="Citroen M."/>
            <person name="Collymore A."/>
            <person name="Cooke P."/>
            <person name="Costello M."/>
            <person name="D'Aco K."/>
            <person name="Daza R."/>
            <person name="De Haan G."/>
            <person name="DeGray S."/>
            <person name="DeMaso C."/>
            <person name="Dhargay N."/>
            <person name="Dooley K."/>
            <person name="Dooley E."/>
            <person name="Doricent M."/>
            <person name="Dorje P."/>
            <person name="Dorjee K."/>
            <person name="Dupes A."/>
            <person name="Elong R."/>
            <person name="Falk J."/>
            <person name="Farina A."/>
            <person name="Faro S."/>
            <person name="Ferguson D."/>
            <person name="Fisher S."/>
            <person name="Foley C.D."/>
            <person name="Franke A."/>
            <person name="Friedrich D."/>
            <person name="Gadbois L."/>
            <person name="Gearin G."/>
            <person name="Gearin C.R."/>
            <person name="Giannoukos G."/>
            <person name="Goode T."/>
            <person name="Graham J."/>
            <person name="Grandbois E."/>
            <person name="Grewal S."/>
            <person name="Gyaltsen K."/>
            <person name="Hafez N."/>
            <person name="Hagos B."/>
            <person name="Hall J."/>
            <person name="Henson C."/>
            <person name="Hollinger A."/>
            <person name="Honan T."/>
            <person name="Huard M.D."/>
            <person name="Hughes L."/>
            <person name="Hurhula B."/>
            <person name="Husby M.E."/>
            <person name="Kamat A."/>
            <person name="Kanga B."/>
            <person name="Kashin S."/>
            <person name="Khazanovich D."/>
            <person name="Kisner P."/>
            <person name="Lance K."/>
            <person name="Lara M."/>
            <person name="Lee W."/>
            <person name="Lennon N."/>
            <person name="Letendre F."/>
            <person name="LeVine R."/>
            <person name="Lipovsky A."/>
            <person name="Liu X."/>
            <person name="Liu J."/>
            <person name="Liu S."/>
            <person name="Lokyitsang T."/>
            <person name="Lokyitsang Y."/>
            <person name="Lubonja R."/>
            <person name="Lui A."/>
            <person name="MacDonald P."/>
            <person name="Magnisalis V."/>
            <person name="Maru K."/>
            <person name="Matthews C."/>
            <person name="McCusker W."/>
            <person name="McDonough S."/>
            <person name="Mehta T."/>
            <person name="Meldrim J."/>
            <person name="Meneus L."/>
            <person name="Mihai O."/>
            <person name="Mihalev A."/>
            <person name="Mihova T."/>
            <person name="Mittelman R."/>
            <person name="Mlenga V."/>
            <person name="Montmayeur A."/>
            <person name="Mulrain L."/>
            <person name="Navidi A."/>
            <person name="Naylor J."/>
            <person name="Negash T."/>
            <person name="Nguyen T."/>
            <person name="Nguyen N."/>
            <person name="Nicol R."/>
            <person name="Norbu C."/>
            <person name="Norbu N."/>
            <person name="Novod N."/>
            <person name="O'Neill B."/>
            <person name="Osman S."/>
            <person name="Markiewicz E."/>
            <person name="Oyono O.L."/>
            <person name="Patti C."/>
            <person name="Phunkhang P."/>
            <person name="Pierre F."/>
            <person name="Priest M."/>
            <person name="Raghuraman S."/>
            <person name="Rege F."/>
            <person name="Reyes R."/>
            <person name="Rise C."/>
            <person name="Rogov P."/>
            <person name="Ross K."/>
            <person name="Ryan E."/>
            <person name="Settipalli S."/>
            <person name="Shea T."/>
            <person name="Sherpa N."/>
            <person name="Shi L."/>
            <person name="Shih D."/>
            <person name="Sparrow T."/>
            <person name="Spaulding J."/>
            <person name="Stalker J."/>
            <person name="Stange-Thomann N."/>
            <person name="Stavropoulos S."/>
            <person name="Stone C."/>
            <person name="Strader C."/>
            <person name="Tesfaye S."/>
            <person name="Thomson T."/>
            <person name="Thoulutsang Y."/>
            <person name="Thoulutsang D."/>
            <person name="Topham K."/>
            <person name="Topping I."/>
            <person name="Tsamla T."/>
            <person name="Vassiliev H."/>
            <person name="Vo A."/>
            <person name="Wangchuk T."/>
            <person name="Wangdi T."/>
            <person name="Weiand M."/>
            <person name="Wilkinson J."/>
            <person name="Wilson A."/>
            <person name="Yadav S."/>
            <person name="Young G."/>
            <person name="Yu Q."/>
            <person name="Zembek L."/>
            <person name="Zhong D."/>
            <person name="Zimmer A."/>
            <person name="Zwirko Z."/>
            <person name="Jaffe D.B."/>
            <person name="Alvarez P."/>
            <person name="Brockman W."/>
            <person name="Butler J."/>
            <person name="Chin C."/>
            <person name="Gnerre S."/>
            <person name="Grabherr M."/>
            <person name="Kleber M."/>
            <person name="Mauceli E."/>
            <person name="MacCallum I."/>
        </authorList>
    </citation>
    <scope>NUCLEOTIDE SEQUENCE [LARGE SCALE GENOMIC DNA]</scope>
    <source>
        <strain evidence="4">Tucson 14030-0811.24</strain>
    </source>
</reference>
<dbReference type="Pfam" id="PF15995">
    <property type="entry name" value="DUF4771"/>
    <property type="match status" value="1"/>
</dbReference>
<evidence type="ECO:0000259" key="1">
    <source>
        <dbReference type="Pfam" id="PF15994"/>
    </source>
</evidence>
<feature type="domain" description="DUF4771" evidence="2">
    <location>
        <begin position="619"/>
        <end position="774"/>
    </location>
</feature>
<dbReference type="AlphaFoldDB" id="B4N3E7"/>
<dbReference type="OMA" id="LWFLWEF"/>
<evidence type="ECO:0000259" key="2">
    <source>
        <dbReference type="Pfam" id="PF15995"/>
    </source>
</evidence>
<proteinExistence type="predicted"/>
<accession>B4N3E7</accession>
<gene>
    <name evidence="3" type="primary">Dwil\GK12721</name>
    <name evidence="3" type="ORF">Dwil_GK12721</name>
</gene>
<dbReference type="PANTHER" id="PTHR41967:SF6">
    <property type="entry name" value="FI19406P1-RELATED"/>
    <property type="match status" value="1"/>
</dbReference>
<dbReference type="InParanoid" id="B4N3E7"/>